<evidence type="ECO:0000313" key="4">
    <source>
        <dbReference type="Proteomes" id="UP000215196"/>
    </source>
</evidence>
<dbReference type="GO" id="GO:0006571">
    <property type="term" value="P:tyrosine biosynthetic process"/>
    <property type="evidence" value="ECO:0007669"/>
    <property type="project" value="InterPro"/>
</dbReference>
<reference evidence="3 4" key="1">
    <citation type="submission" date="2017-06" db="EMBL/GenBank/DDBJ databases">
        <authorList>
            <consortium name="Pathogen Informatics"/>
        </authorList>
    </citation>
    <scope>NUCLEOTIDE SEQUENCE [LARGE SCALE GENOMIC DNA]</scope>
    <source>
        <strain evidence="3 4">NCTC13490</strain>
    </source>
</reference>
<feature type="domain" description="Prephenate/arogenate dehydrogenase" evidence="2">
    <location>
        <begin position="1"/>
        <end position="283"/>
    </location>
</feature>
<name>A0A239XVK2_9FLAO</name>
<dbReference type="SUPFAM" id="SSF48179">
    <property type="entry name" value="6-phosphogluconate dehydrogenase C-terminal domain-like"/>
    <property type="match status" value="1"/>
</dbReference>
<dbReference type="KEGG" id="ctak:4412677_02507"/>
<protein>
    <submittedName>
        <fullName evidence="3">Arogenate dehydrogenase</fullName>
        <ecNumber evidence="3">1.3.1.43</ecNumber>
    </submittedName>
</protein>
<evidence type="ECO:0000259" key="2">
    <source>
        <dbReference type="PROSITE" id="PS51176"/>
    </source>
</evidence>
<dbReference type="Gene3D" id="3.40.50.720">
    <property type="entry name" value="NAD(P)-binding Rossmann-like Domain"/>
    <property type="match status" value="1"/>
</dbReference>
<dbReference type="InterPro" id="IPR008927">
    <property type="entry name" value="6-PGluconate_DH-like_C_sf"/>
</dbReference>
<dbReference type="InterPro" id="IPR046825">
    <property type="entry name" value="PDH_C"/>
</dbReference>
<dbReference type="FunFam" id="3.40.50.720:FF:000208">
    <property type="entry name" value="Prephenate dehydrogenase"/>
    <property type="match status" value="1"/>
</dbReference>
<keyword evidence="1 3" id="KW-0560">Oxidoreductase</keyword>
<keyword evidence="4" id="KW-1185">Reference proteome</keyword>
<dbReference type="PANTHER" id="PTHR21363">
    <property type="entry name" value="PREPHENATE DEHYDROGENASE"/>
    <property type="match status" value="1"/>
</dbReference>
<dbReference type="InterPro" id="IPR050812">
    <property type="entry name" value="Preph/Arog_dehydrog"/>
</dbReference>
<dbReference type="InterPro" id="IPR046826">
    <property type="entry name" value="PDH_N"/>
</dbReference>
<dbReference type="AlphaFoldDB" id="A0A239XVK2"/>
<dbReference type="GO" id="GO:0008977">
    <property type="term" value="F:prephenate dehydrogenase (NAD+) activity"/>
    <property type="evidence" value="ECO:0007669"/>
    <property type="project" value="InterPro"/>
</dbReference>
<gene>
    <name evidence="3" type="primary">tyrC</name>
    <name evidence="3" type="ORF">SAMEA4412677_02507</name>
</gene>
<dbReference type="PANTHER" id="PTHR21363:SF0">
    <property type="entry name" value="PREPHENATE DEHYDROGENASE [NADP(+)]"/>
    <property type="match status" value="1"/>
</dbReference>
<dbReference type="PROSITE" id="PS51176">
    <property type="entry name" value="PDH_ADH"/>
    <property type="match status" value="1"/>
</dbReference>
<dbReference type="EMBL" id="LT906465">
    <property type="protein sequence ID" value="SNV50835.1"/>
    <property type="molecule type" value="Genomic_DNA"/>
</dbReference>
<dbReference type="GO" id="GO:0004665">
    <property type="term" value="F:prephenate dehydrogenase (NADP+) activity"/>
    <property type="evidence" value="ECO:0007669"/>
    <property type="project" value="InterPro"/>
</dbReference>
<dbReference type="InterPro" id="IPR036291">
    <property type="entry name" value="NAD(P)-bd_dom_sf"/>
</dbReference>
<dbReference type="SUPFAM" id="SSF51735">
    <property type="entry name" value="NAD(P)-binding Rossmann-fold domains"/>
    <property type="match status" value="1"/>
</dbReference>
<dbReference type="RefSeq" id="WP_095073668.1">
    <property type="nucleotide sequence ID" value="NZ_LT906465.1"/>
</dbReference>
<accession>A0A239XVK2</accession>
<dbReference type="NCBIfam" id="NF006307">
    <property type="entry name" value="PRK08507.1"/>
    <property type="match status" value="1"/>
</dbReference>
<dbReference type="Gene3D" id="1.10.3660.10">
    <property type="entry name" value="6-phosphogluconate dehydrogenase C-terminal like domain"/>
    <property type="match status" value="1"/>
</dbReference>
<dbReference type="GO" id="GO:0047794">
    <property type="term" value="F:cyclohexadienyl dehydrogenase activity"/>
    <property type="evidence" value="ECO:0007669"/>
    <property type="project" value="UniProtKB-EC"/>
</dbReference>
<sequence length="283" mass="31685">MKIAVVGVGLIGGSMMLKLRQRALASYVFGIDKNERHLQEALQLNIIDEAADLEKGIENADLIIIAIPVDSTRVLLPEILDKISENQTVMDVGSTKSGITEAIKTHKKRNRFVAFHPMWGTENSGPKSASADSFSGRAAVICDKEDSAPDALKTVEKIAEYLEMNLLYMTAEDHDIHTAYISHISHITSYALANTVLEKEREEDTIFQLASSGFSSTVRLAKSHPEMWVPIFKQNKENVLDVLNEHITQLRKFKSALEKENYDLLEQLILNANRIRPILENKS</sequence>
<dbReference type="Pfam" id="PF02153">
    <property type="entry name" value="PDH_N"/>
    <property type="match status" value="1"/>
</dbReference>
<evidence type="ECO:0000313" key="3">
    <source>
        <dbReference type="EMBL" id="SNV50835.1"/>
    </source>
</evidence>
<evidence type="ECO:0000256" key="1">
    <source>
        <dbReference type="ARBA" id="ARBA00023002"/>
    </source>
</evidence>
<proteinExistence type="predicted"/>
<dbReference type="GO" id="GO:0070403">
    <property type="term" value="F:NAD+ binding"/>
    <property type="evidence" value="ECO:0007669"/>
    <property type="project" value="InterPro"/>
</dbReference>
<dbReference type="Proteomes" id="UP000215196">
    <property type="component" value="Chromosome 1"/>
</dbReference>
<dbReference type="Pfam" id="PF20463">
    <property type="entry name" value="PDH_C"/>
    <property type="match status" value="1"/>
</dbReference>
<dbReference type="InterPro" id="IPR003099">
    <property type="entry name" value="Prephen_DH"/>
</dbReference>
<dbReference type="EC" id="1.3.1.43" evidence="3"/>
<organism evidence="3 4">
    <name type="scientific">Chryseobacterium taklimakanense</name>
    <dbReference type="NCBI Taxonomy" id="536441"/>
    <lineage>
        <taxon>Bacteria</taxon>
        <taxon>Pseudomonadati</taxon>
        <taxon>Bacteroidota</taxon>
        <taxon>Flavobacteriia</taxon>
        <taxon>Flavobacteriales</taxon>
        <taxon>Weeksellaceae</taxon>
        <taxon>Chryseobacterium group</taxon>
        <taxon>Chryseobacterium</taxon>
    </lineage>
</organism>